<dbReference type="EMBL" id="JACEIK010000215">
    <property type="protein sequence ID" value="MCD7452537.1"/>
    <property type="molecule type" value="Genomic_DNA"/>
</dbReference>
<accession>A0ABS8S0Q2</accession>
<gene>
    <name evidence="2" type="ORF">HAX54_017366</name>
</gene>
<feature type="compositionally biased region" description="Acidic residues" evidence="1">
    <location>
        <begin position="176"/>
        <end position="186"/>
    </location>
</feature>
<evidence type="ECO:0000313" key="2">
    <source>
        <dbReference type="EMBL" id="MCD7452537.1"/>
    </source>
</evidence>
<protein>
    <submittedName>
        <fullName evidence="2">Uncharacterized protein</fullName>
    </submittedName>
</protein>
<organism evidence="2 3">
    <name type="scientific">Datura stramonium</name>
    <name type="common">Jimsonweed</name>
    <name type="synonym">Common thornapple</name>
    <dbReference type="NCBI Taxonomy" id="4076"/>
    <lineage>
        <taxon>Eukaryota</taxon>
        <taxon>Viridiplantae</taxon>
        <taxon>Streptophyta</taxon>
        <taxon>Embryophyta</taxon>
        <taxon>Tracheophyta</taxon>
        <taxon>Spermatophyta</taxon>
        <taxon>Magnoliopsida</taxon>
        <taxon>eudicotyledons</taxon>
        <taxon>Gunneridae</taxon>
        <taxon>Pentapetalae</taxon>
        <taxon>asterids</taxon>
        <taxon>lamiids</taxon>
        <taxon>Solanales</taxon>
        <taxon>Solanaceae</taxon>
        <taxon>Solanoideae</taxon>
        <taxon>Datureae</taxon>
        <taxon>Datura</taxon>
    </lineage>
</organism>
<keyword evidence="3" id="KW-1185">Reference proteome</keyword>
<comment type="caution">
    <text evidence="2">The sequence shown here is derived from an EMBL/GenBank/DDBJ whole genome shotgun (WGS) entry which is preliminary data.</text>
</comment>
<name>A0ABS8S0Q2_DATST</name>
<feature type="compositionally biased region" description="Basic and acidic residues" evidence="1">
    <location>
        <begin position="106"/>
        <end position="117"/>
    </location>
</feature>
<proteinExistence type="predicted"/>
<sequence>MNGLWFVAVVTYLECPVSESNQRVLRTGLFQLRRVVVPQKFIQRPQQQVVVNYNEPVLTVVCYDKRQQKAVARKEIAKRQQLRDESESDSSSGSEVQCNITSSDEYPVRTTREKSKAQEAAAATTSLPKSDEGSTEADSDGDNPPTDTLGKGNDDADKLGEDDTNAEDSSDKDSVVEESNEQEEDSGITPEARSKRWFLQGSRDVYYAGLNLNEKGNPIRSIQEEPKIQINALNEVTELKRIFEGYNMYWMEKTPGKYSMEMVHEFYANYYCTLEKKASSKTALRKSQC</sequence>
<reference evidence="2 3" key="1">
    <citation type="journal article" date="2021" name="BMC Genomics">
        <title>Datura genome reveals duplications of psychoactive alkaloid biosynthetic genes and high mutation rate following tissue culture.</title>
        <authorList>
            <person name="Rajewski A."/>
            <person name="Carter-House D."/>
            <person name="Stajich J."/>
            <person name="Litt A."/>
        </authorList>
    </citation>
    <scope>NUCLEOTIDE SEQUENCE [LARGE SCALE GENOMIC DNA]</scope>
    <source>
        <strain evidence="2">AR-01</strain>
    </source>
</reference>
<evidence type="ECO:0000256" key="1">
    <source>
        <dbReference type="SAM" id="MobiDB-lite"/>
    </source>
</evidence>
<feature type="region of interest" description="Disordered" evidence="1">
    <location>
        <begin position="79"/>
        <end position="193"/>
    </location>
</feature>
<evidence type="ECO:0000313" key="3">
    <source>
        <dbReference type="Proteomes" id="UP000823775"/>
    </source>
</evidence>
<feature type="compositionally biased region" description="Basic and acidic residues" evidence="1">
    <location>
        <begin position="152"/>
        <end position="161"/>
    </location>
</feature>
<dbReference type="Proteomes" id="UP000823775">
    <property type="component" value="Unassembled WGS sequence"/>
</dbReference>